<dbReference type="AlphaFoldDB" id="A0A6J2Y5I0"/>
<dbReference type="RefSeq" id="XP_030758501.1">
    <property type="nucleotide sequence ID" value="XM_030902641.1"/>
</dbReference>
<dbReference type="Pfam" id="PF00732">
    <property type="entry name" value="GMC_oxred_N"/>
    <property type="match status" value="1"/>
</dbReference>
<feature type="binding site" evidence="2">
    <location>
        <position position="142"/>
    </location>
    <ligand>
        <name>FAD</name>
        <dbReference type="ChEBI" id="CHEBI:57692"/>
    </ligand>
</feature>
<keyword evidence="4" id="KW-1185">Reference proteome</keyword>
<organism evidence="4 5">
    <name type="scientific">Sitophilus oryzae</name>
    <name type="common">Rice weevil</name>
    <name type="synonym">Curculio oryzae</name>
    <dbReference type="NCBI Taxonomy" id="7048"/>
    <lineage>
        <taxon>Eukaryota</taxon>
        <taxon>Metazoa</taxon>
        <taxon>Ecdysozoa</taxon>
        <taxon>Arthropoda</taxon>
        <taxon>Hexapoda</taxon>
        <taxon>Insecta</taxon>
        <taxon>Pterygota</taxon>
        <taxon>Neoptera</taxon>
        <taxon>Endopterygota</taxon>
        <taxon>Coleoptera</taxon>
        <taxon>Polyphaga</taxon>
        <taxon>Cucujiformia</taxon>
        <taxon>Curculionidae</taxon>
        <taxon>Dryophthorinae</taxon>
        <taxon>Sitophilus</taxon>
    </lineage>
</organism>
<accession>A0A6J2Y5I0</accession>
<dbReference type="OrthoDB" id="269227at2759"/>
<dbReference type="PANTHER" id="PTHR11552">
    <property type="entry name" value="GLUCOSE-METHANOL-CHOLINE GMC OXIDOREDUCTASE"/>
    <property type="match status" value="1"/>
</dbReference>
<dbReference type="InParanoid" id="A0A6J2Y5I0"/>
<dbReference type="GO" id="GO:0050660">
    <property type="term" value="F:flavin adenine dinucleotide binding"/>
    <property type="evidence" value="ECO:0007669"/>
    <property type="project" value="InterPro"/>
</dbReference>
<protein>
    <submittedName>
        <fullName evidence="5">Glucose dehydrogenase [FAD, quinone]-like</fullName>
    </submittedName>
</protein>
<dbReference type="Pfam" id="PF05199">
    <property type="entry name" value="GMC_oxred_C"/>
    <property type="match status" value="1"/>
</dbReference>
<feature type="binding site" evidence="2">
    <location>
        <position position="138"/>
    </location>
    <ligand>
        <name>FAD</name>
        <dbReference type="ChEBI" id="CHEBI:57692"/>
    </ligand>
</feature>
<dbReference type="Gene3D" id="3.50.50.60">
    <property type="entry name" value="FAD/NAD(P)-binding domain"/>
    <property type="match status" value="1"/>
</dbReference>
<dbReference type="GO" id="GO:0016614">
    <property type="term" value="F:oxidoreductase activity, acting on CH-OH group of donors"/>
    <property type="evidence" value="ECO:0007669"/>
    <property type="project" value="InterPro"/>
</dbReference>
<dbReference type="SUPFAM" id="SSF51905">
    <property type="entry name" value="FAD/NAD(P)-binding domain"/>
    <property type="match status" value="1"/>
</dbReference>
<dbReference type="KEGG" id="soy:115884136"/>
<evidence type="ECO:0000313" key="5">
    <source>
        <dbReference type="RefSeq" id="XP_030758501.1"/>
    </source>
</evidence>
<dbReference type="PROSITE" id="PS00624">
    <property type="entry name" value="GMC_OXRED_2"/>
    <property type="match status" value="1"/>
</dbReference>
<gene>
    <name evidence="5" type="primary">LOC115884136</name>
</gene>
<proteinExistence type="inferred from homology"/>
<dbReference type="PANTHER" id="PTHR11552:SF217">
    <property type="entry name" value="GLUCOSE DEHYDROGENASE [FAD, QUINONE]"/>
    <property type="match status" value="1"/>
</dbReference>
<comment type="similarity">
    <text evidence="1">Belongs to the GMC oxidoreductase family.</text>
</comment>
<dbReference type="PIRSF" id="PIRSF000137">
    <property type="entry name" value="Alcohol_oxidase"/>
    <property type="match status" value="1"/>
</dbReference>
<evidence type="ECO:0000259" key="3">
    <source>
        <dbReference type="PROSITE" id="PS00624"/>
    </source>
</evidence>
<dbReference type="SUPFAM" id="SSF54373">
    <property type="entry name" value="FAD-linked reductases, C-terminal domain"/>
    <property type="match status" value="1"/>
</dbReference>
<name>A0A6J2Y5I0_SITOR</name>
<reference evidence="5" key="1">
    <citation type="submission" date="2025-08" db="UniProtKB">
        <authorList>
            <consortium name="RefSeq"/>
        </authorList>
    </citation>
    <scope>IDENTIFICATION</scope>
    <source>
        <tissue evidence="5">Gonads</tissue>
    </source>
</reference>
<feature type="binding site" evidence="2">
    <location>
        <position position="277"/>
    </location>
    <ligand>
        <name>FAD</name>
        <dbReference type="ChEBI" id="CHEBI:57692"/>
    </ligand>
</feature>
<evidence type="ECO:0000256" key="1">
    <source>
        <dbReference type="ARBA" id="ARBA00010790"/>
    </source>
</evidence>
<dbReference type="Gene3D" id="3.30.560.10">
    <property type="entry name" value="Glucose Oxidase, domain 3"/>
    <property type="match status" value="1"/>
</dbReference>
<keyword evidence="2" id="KW-0274">FAD</keyword>
<dbReference type="Proteomes" id="UP000504635">
    <property type="component" value="Unplaced"/>
</dbReference>
<evidence type="ECO:0000256" key="2">
    <source>
        <dbReference type="PIRSR" id="PIRSR000137-2"/>
    </source>
</evidence>
<dbReference type="InterPro" id="IPR036188">
    <property type="entry name" value="FAD/NAD-bd_sf"/>
</dbReference>
<dbReference type="GeneID" id="115884136"/>
<keyword evidence="2" id="KW-0285">Flavoprotein</keyword>
<dbReference type="InterPro" id="IPR007867">
    <property type="entry name" value="GMC_OxRtase_C"/>
</dbReference>
<sequence>MSFSACGCETAWVAPSIGDTCSGSEYVVFMSLVDFVIRYVCHIADPCGRVVPKLEPDTEYDFIVIGAGSGGSTAAGRLAEISGWKTLLLEAGIDEPPASQIPAVPAFYNSIIDWNYTTTESSACLSNDGICTWPRGKVLGGTSVFNGMMYMRGTPADYDKWVAAGNTEWSYDKLLPVFKLSENNTQIGSLVSEEYHSTGGPFTIQRFNDAPELAYDILTAANQTGFPVTNDLNGQDYVGFAIAQTNNRNGARLSLSKAFVRPHKNDPNFHVMLNSTVTKIIIGEVNGTKRATAVEFVYNNHTYTVNVSKEVILAAGAINTPQILLLSGIGDKDVLDEVGIEQVHNLTAVGKGIKNHVSFSTVVKINPINYVDLNIDTLNQYLQSENGPLSSTGMSQLTARIASNYTTADDPDIQLFFSGYDNTCAYSGEPESPVDPTEPNDTRSIGVSSVNLHPKSSGNITLASSNPFDKPKIVANYFSHPDDIKVIISGIRYTQQLIQAPILIEKYNVTFQKYSYGDCATQYEFDTDEFWECAIKYDTYPENHQAASCKIGLESDVNSCVNQKLQLHGIPNIRITDASAIVELTSGNIQAVIVAIAERAVLYIKEQYLGEEAF</sequence>
<dbReference type="InterPro" id="IPR000172">
    <property type="entry name" value="GMC_OxRdtase_N"/>
</dbReference>
<evidence type="ECO:0000313" key="4">
    <source>
        <dbReference type="Proteomes" id="UP000504635"/>
    </source>
</evidence>
<feature type="domain" description="Glucose-methanol-choline oxidoreductase N-terminal" evidence="3">
    <location>
        <begin position="316"/>
        <end position="330"/>
    </location>
</feature>
<dbReference type="InterPro" id="IPR012132">
    <property type="entry name" value="GMC_OxRdtase"/>
</dbReference>
<comment type="cofactor">
    <cofactor evidence="2">
        <name>FAD</name>
        <dbReference type="ChEBI" id="CHEBI:57692"/>
    </cofactor>
</comment>